<dbReference type="EMBL" id="GL377311">
    <property type="protein sequence ID" value="EFI93447.1"/>
    <property type="molecule type" value="Genomic_DNA"/>
</dbReference>
<evidence type="ECO:0000256" key="1">
    <source>
        <dbReference type="SAM" id="MobiDB-lite"/>
    </source>
</evidence>
<reference evidence="2 3" key="1">
    <citation type="journal article" date="2010" name="Nat. Biotechnol.">
        <title>Genome sequence of the model mushroom Schizophyllum commune.</title>
        <authorList>
            <person name="Ohm R.A."/>
            <person name="de Jong J.F."/>
            <person name="Lugones L.G."/>
            <person name="Aerts A."/>
            <person name="Kothe E."/>
            <person name="Stajich J.E."/>
            <person name="de Vries R.P."/>
            <person name="Record E."/>
            <person name="Levasseur A."/>
            <person name="Baker S.E."/>
            <person name="Bartholomew K.A."/>
            <person name="Coutinho P.M."/>
            <person name="Erdmann S."/>
            <person name="Fowler T.J."/>
            <person name="Gathman A.C."/>
            <person name="Lombard V."/>
            <person name="Henrissat B."/>
            <person name="Knabe N."/>
            <person name="Kuees U."/>
            <person name="Lilly W.W."/>
            <person name="Lindquist E."/>
            <person name="Lucas S."/>
            <person name="Magnuson J.K."/>
            <person name="Piumi F."/>
            <person name="Raudaskoski M."/>
            <person name="Salamov A."/>
            <person name="Schmutz J."/>
            <person name="Schwarze F.W.M.R."/>
            <person name="vanKuyk P.A."/>
            <person name="Horton J.S."/>
            <person name="Grigoriev I.V."/>
            <person name="Woesten H.A.B."/>
        </authorList>
    </citation>
    <scope>NUCLEOTIDE SEQUENCE [LARGE SCALE GENOMIC DNA]</scope>
    <source>
        <strain evidence="3">H4-8 / FGSC 9210</strain>
    </source>
</reference>
<dbReference type="AlphaFoldDB" id="D8QFP0"/>
<dbReference type="VEuPathDB" id="FungiDB:SCHCODRAFT_01216168"/>
<feature type="region of interest" description="Disordered" evidence="1">
    <location>
        <begin position="133"/>
        <end position="165"/>
    </location>
</feature>
<name>D8QFP0_SCHCM</name>
<keyword evidence="3" id="KW-1185">Reference proteome</keyword>
<feature type="compositionally biased region" description="Pro residues" evidence="1">
    <location>
        <begin position="12"/>
        <end position="23"/>
    </location>
</feature>
<gene>
    <name evidence="2" type="ORF">SCHCODRAFT_60546</name>
</gene>
<evidence type="ECO:0000313" key="2">
    <source>
        <dbReference type="EMBL" id="EFI93447.1"/>
    </source>
</evidence>
<feature type="region of interest" description="Disordered" evidence="1">
    <location>
        <begin position="1"/>
        <end position="32"/>
    </location>
</feature>
<protein>
    <submittedName>
        <fullName evidence="2">Uncharacterized protein</fullName>
    </submittedName>
</protein>
<dbReference type="HOGENOM" id="CLU_994516_0_0_1"/>
<dbReference type="eggNOG" id="ENOG502SIRD">
    <property type="taxonomic scope" value="Eukaryota"/>
</dbReference>
<dbReference type="OMA" id="FEHAVWI"/>
<organism evidence="3">
    <name type="scientific">Schizophyllum commune (strain H4-8 / FGSC 9210)</name>
    <name type="common">Split gill fungus</name>
    <dbReference type="NCBI Taxonomy" id="578458"/>
    <lineage>
        <taxon>Eukaryota</taxon>
        <taxon>Fungi</taxon>
        <taxon>Dikarya</taxon>
        <taxon>Basidiomycota</taxon>
        <taxon>Agaricomycotina</taxon>
        <taxon>Agaricomycetes</taxon>
        <taxon>Agaricomycetidae</taxon>
        <taxon>Agaricales</taxon>
        <taxon>Schizophyllaceae</taxon>
        <taxon>Schizophyllum</taxon>
    </lineage>
</organism>
<proteinExistence type="predicted"/>
<dbReference type="InParanoid" id="D8QFP0"/>
<evidence type="ECO:0000313" key="3">
    <source>
        <dbReference type="Proteomes" id="UP000007431"/>
    </source>
</evidence>
<dbReference type="Proteomes" id="UP000007431">
    <property type="component" value="Unassembled WGS sequence"/>
</dbReference>
<sequence>MDDAHPLEDLPPSDPSHDQPPPHSTSTSRHRRAHNPFPFPHWYPESVHFVRQWWPSVPGIPRVSCTVCLLVSQDMYGRARFVLAQHYFRVPMCPVRLAGPRDSDDEEEQTTDAGADARLCATSSRTEAVKAAERRKRAVANWHPRQGEVDPDAGKTGQREEGEDAPMQMWYVSSPFDVVCRQRPLVAVDFGHAVWLEYIEPEKEETQAHDEERLRFVTFPLFDDAPDAKDDLRLAEGQVRTLEVPKELDLNDVETINIDQSQGAVVLSVREGKIFILCYE</sequence>
<accession>D8QFP0</accession>